<sequence>MHAIRQKCRPKHQILILKCYPTTTKGAVDVKPNSSELSYLLYYATTRRSKVQKVGAFLEKKTASDVWRARIGNVQVTLQILAALIEKAPRDLPLYAPYLVKILILILRSRDITMVESSIPTFQVFCEHHDGASLSADQEYLYQYEQIVAMYAEFAVTQPASAPQTAQWRSVGLQAIKSVASSEALASVAGRQLDVIVPTLLENLWTGDQQFLDSLEQRLRAEEKIGTEKLSRRRSSFSTVLTHETADEPSAAAISGTAADVDKLAQEENGFLAMQCLKQLFVVNNRSQIYGGAAATLKFIAELVAQQEQVIDLGPDAEPHRGWATRIFERIVRWTPVQDRYVILVTAMDALVRSPLLESNLHQQLVLATMVDSLLSSDINLIGLSVMDVLLGLIQHVLRILQLGGAAHLQQDNLSSKEGAASLPSGNGGAITEFVAKPSNLRRDLLARLQSCIGNLATHVYYADQISDMVSAILLRLKPSPMSSVPNTAAAIENPDAASNALSEKVDLGEDSNADGFFSFDTAKLSALESIKAIFLVASHPKNTAGGGLARNRVQVKVWEGTQWLLRDSDGRVRKAYVDALLTWLDREMTKADLLAFEDKPRSSTRSNRDDSPAGLSKRAVSNASHREVKSPKPAKTTFLQLLHLAIFENALQYVNSQADIVLLHILLANLVDKLGVNAVKHGLPMIYRLQEEILEVETPVAKFRIGSLCHGYFWMLSEKFEFESSPIGRIIQNEISRRKKKGFWVESIRIPVMPLNKIGIPGETSGNDLRVEKVADESLLPFDDRFQMVKLISLAYSESFVSPPSSPPTSPGRNFSHPISNTESPTSNDVVLSEKIKDEMMAEWTRETVIATVQEGSKTASLCGSRTGTTTTGHRNFLAVNGMNNGNGSGTQSPLGPHQSHRSAPNSTYGLVGGAGTLQKLRKGSGQSPSPVSDSSRNSITRVDQLKRVLSGQQGSPGTAAGVGDSDASSDSMVSMDFTASEMSFNPNQQESPNYASQRGSNDRARSKSRDRVSSTGDPSPLSSNPVVTAGDEEAYENLDQVPPVPPLPASLVGEGTSVYDHAMIQDLPRKSRSVKRDVRSRGRGGTGRSSWGDEGGVAANLEDLLKGIEVGAGGFGETGSGLGNVAKPPY</sequence>
<evidence type="ECO:0000313" key="4">
    <source>
        <dbReference type="Proteomes" id="UP001629113"/>
    </source>
</evidence>
<feature type="compositionally biased region" description="Polar residues" evidence="2">
    <location>
        <begin position="883"/>
        <end position="895"/>
    </location>
</feature>
<keyword evidence="4" id="KW-1185">Reference proteome</keyword>
<feature type="compositionally biased region" description="Low complexity" evidence="2">
    <location>
        <begin position="963"/>
        <end position="973"/>
    </location>
</feature>
<dbReference type="Proteomes" id="UP001629113">
    <property type="component" value="Unassembled WGS sequence"/>
</dbReference>
<accession>A0ABR4PT59</accession>
<organism evidence="3 4">
    <name type="scientific">Phlyctema vagabunda</name>
    <dbReference type="NCBI Taxonomy" id="108571"/>
    <lineage>
        <taxon>Eukaryota</taxon>
        <taxon>Fungi</taxon>
        <taxon>Dikarya</taxon>
        <taxon>Ascomycota</taxon>
        <taxon>Pezizomycotina</taxon>
        <taxon>Leotiomycetes</taxon>
        <taxon>Helotiales</taxon>
        <taxon>Dermateaceae</taxon>
        <taxon>Phlyctema</taxon>
    </lineage>
</organism>
<feature type="region of interest" description="Disordered" evidence="2">
    <location>
        <begin position="1071"/>
        <end position="1097"/>
    </location>
</feature>
<dbReference type="Pfam" id="PF21072">
    <property type="entry name" value="EFR3"/>
    <property type="match status" value="1"/>
</dbReference>
<feature type="region of interest" description="Disordered" evidence="2">
    <location>
        <begin position="600"/>
        <end position="632"/>
    </location>
</feature>
<dbReference type="EMBL" id="JBFCZG010000001">
    <property type="protein sequence ID" value="KAL3426538.1"/>
    <property type="molecule type" value="Genomic_DNA"/>
</dbReference>
<feature type="compositionally biased region" description="Low complexity" evidence="2">
    <location>
        <begin position="926"/>
        <end position="940"/>
    </location>
</feature>
<dbReference type="InterPro" id="IPR039786">
    <property type="entry name" value="EFR3"/>
</dbReference>
<feature type="compositionally biased region" description="Polar residues" evidence="2">
    <location>
        <begin position="1015"/>
        <end position="1028"/>
    </location>
</feature>
<proteinExistence type="inferred from homology"/>
<evidence type="ECO:0000313" key="3">
    <source>
        <dbReference type="EMBL" id="KAL3426538.1"/>
    </source>
</evidence>
<comment type="similarity">
    <text evidence="1">Belongs to the EFR3 family.</text>
</comment>
<feature type="compositionally biased region" description="Basic and acidic residues" evidence="2">
    <location>
        <begin position="600"/>
        <end position="612"/>
    </location>
</feature>
<dbReference type="InterPro" id="IPR049150">
    <property type="entry name" value="EFR3_HEAT-like_rpt"/>
</dbReference>
<feature type="region of interest" description="Disordered" evidence="2">
    <location>
        <begin position="803"/>
        <end position="830"/>
    </location>
</feature>
<dbReference type="PANTHER" id="PTHR47766">
    <property type="entry name" value="PROTEIN EFR3"/>
    <property type="match status" value="1"/>
</dbReference>
<gene>
    <name evidence="3" type="ORF">PVAG01_00047</name>
</gene>
<reference evidence="3 4" key="1">
    <citation type="submission" date="2024-06" db="EMBL/GenBank/DDBJ databases">
        <title>Complete genome of Phlyctema vagabunda strain 19-DSS-EL-015.</title>
        <authorList>
            <person name="Fiorenzani C."/>
        </authorList>
    </citation>
    <scope>NUCLEOTIDE SEQUENCE [LARGE SCALE GENOMIC DNA]</scope>
    <source>
        <strain evidence="3 4">19-DSS-EL-015</strain>
    </source>
</reference>
<comment type="caution">
    <text evidence="3">The sequence shown here is derived from an EMBL/GenBank/DDBJ whole genome shotgun (WGS) entry which is preliminary data.</text>
</comment>
<evidence type="ECO:0000256" key="1">
    <source>
        <dbReference type="ARBA" id="ARBA00010216"/>
    </source>
</evidence>
<dbReference type="PANTHER" id="PTHR47766:SF1">
    <property type="entry name" value="PROTEIN EFR3"/>
    <property type="match status" value="1"/>
</dbReference>
<evidence type="ECO:0008006" key="5">
    <source>
        <dbReference type="Google" id="ProtNLM"/>
    </source>
</evidence>
<name>A0ABR4PT59_9HELO</name>
<feature type="region of interest" description="Disordered" evidence="2">
    <location>
        <begin position="985"/>
        <end position="1029"/>
    </location>
</feature>
<feature type="compositionally biased region" description="Polar residues" evidence="2">
    <location>
        <begin position="985"/>
        <end position="1001"/>
    </location>
</feature>
<feature type="region of interest" description="Disordered" evidence="2">
    <location>
        <begin position="882"/>
        <end position="973"/>
    </location>
</feature>
<feature type="compositionally biased region" description="Polar residues" evidence="2">
    <location>
        <begin position="818"/>
        <end position="830"/>
    </location>
</feature>
<protein>
    <recommendedName>
        <fullName evidence="5">Protein EFR3</fullName>
    </recommendedName>
</protein>
<evidence type="ECO:0000256" key="2">
    <source>
        <dbReference type="SAM" id="MobiDB-lite"/>
    </source>
</evidence>
<feature type="compositionally biased region" description="Basic and acidic residues" evidence="2">
    <location>
        <begin position="1002"/>
        <end position="1014"/>
    </location>
</feature>